<dbReference type="EMBL" id="FUZE01000049">
    <property type="protein sequence ID" value="SKC13896.1"/>
    <property type="molecule type" value="Genomic_DNA"/>
</dbReference>
<dbReference type="EMBL" id="UAVR01000024">
    <property type="protein sequence ID" value="SQA92584.1"/>
    <property type="molecule type" value="Genomic_DNA"/>
</dbReference>
<dbReference type="Proteomes" id="UP000190669">
    <property type="component" value="Unassembled WGS sequence"/>
</dbReference>
<evidence type="ECO:0000313" key="1">
    <source>
        <dbReference type="EMBL" id="SKC13896.1"/>
    </source>
</evidence>
<accession>A0AAX2IRP5</accession>
<gene>
    <name evidence="2" type="ORF">NCTC11212_04152</name>
    <name evidence="1" type="ORF">SAMN05421800_1499</name>
</gene>
<dbReference type="AlphaFoldDB" id="A0AAX2IRP5"/>
<comment type="caution">
    <text evidence="2">The sequence shown here is derived from an EMBL/GenBank/DDBJ whole genome shotgun (WGS) entry which is preliminary data.</text>
</comment>
<reference evidence="1 3" key="1">
    <citation type="submission" date="2017-02" db="EMBL/GenBank/DDBJ databases">
        <authorList>
            <person name="Varghese N."/>
            <person name="Submissions S."/>
        </authorList>
    </citation>
    <scope>NUCLEOTIDE SEQUENCE [LARGE SCALE GENOMIC DNA]</scope>
    <source>
        <strain evidence="1 3">DSM 16775</strain>
    </source>
</reference>
<evidence type="ECO:0000313" key="4">
    <source>
        <dbReference type="Proteomes" id="UP000251937"/>
    </source>
</evidence>
<dbReference type="Proteomes" id="UP000251937">
    <property type="component" value="Unassembled WGS sequence"/>
</dbReference>
<keyword evidence="3" id="KW-1185">Reference proteome</keyword>
<protein>
    <submittedName>
        <fullName evidence="2">Uncharacterized protein</fullName>
    </submittedName>
</protein>
<evidence type="ECO:0000313" key="2">
    <source>
        <dbReference type="EMBL" id="SQA92584.1"/>
    </source>
</evidence>
<organism evidence="2 4">
    <name type="scientific">Chryseobacterium balustinum</name>
    <dbReference type="NCBI Taxonomy" id="246"/>
    <lineage>
        <taxon>Bacteria</taxon>
        <taxon>Pseudomonadati</taxon>
        <taxon>Bacteroidota</taxon>
        <taxon>Flavobacteriia</taxon>
        <taxon>Flavobacteriales</taxon>
        <taxon>Weeksellaceae</taxon>
        <taxon>Chryseobacterium group</taxon>
        <taxon>Chryseobacterium</taxon>
    </lineage>
</organism>
<name>A0AAX2IRP5_9FLAO</name>
<proteinExistence type="predicted"/>
<evidence type="ECO:0000313" key="3">
    <source>
        <dbReference type="Proteomes" id="UP000190669"/>
    </source>
</evidence>
<sequence length="140" mass="16517">MRHFAKPKRMKIIDETEKLKLETEDELSVLTEKASGIILLNEYFYGNPSCGIIDPKNNWAIVAGIHLIFWKPSETIKYQNENFEWIHSIRIKDKNTVEILTDPWSGKSSIWELNTENAKVKKIKDFPEYINKEYTEVVNW</sequence>
<reference evidence="2 4" key="2">
    <citation type="submission" date="2018-06" db="EMBL/GenBank/DDBJ databases">
        <authorList>
            <consortium name="Pathogen Informatics"/>
            <person name="Doyle S."/>
        </authorList>
    </citation>
    <scope>NUCLEOTIDE SEQUENCE [LARGE SCALE GENOMIC DNA]</scope>
    <source>
        <strain evidence="2 4">NCTC11212</strain>
    </source>
</reference>